<sequence length="1420" mass="158724">MEEETHDGSLDLQEIRSRVKELEFVHRNCRDEPGESCSSDSETLVQDFVLQFEPKVKEIVEDYSDLDLLDVEDSDAYLEYLRKELHSVEAESAKVSEEIERLSKSHAQDSTRLERDLEGLLLSLDSMSSQDVEKLKENQPSSSSMEVCEVNDDDKFKIFELENQMEEKRMILKSLEDLDSLRKRFDAAEQVEDALTGLKVLEFDENYIRLQLRTYIPKLDGLLGQHKFEHTTEPSELIHELLIYLKDKTTEITKFEMFPNDVYIGDIIEAADSFRQVRLHSAVLDTRSSVQWVVAKVQDRIISTTLRKYIVTSSKTIRHTFEYYDKDETIVGHIAGGIDAFLKVSDGWPLLNTPLKLESLKNSDNQSKGISLSLICKVEDLANSLDLQTRQNLSGFMDAIEKILVQQTHRGSAAAGKPFWMKHAEDAKIKDEGEKDAAAKAAFEATFKGVDQTTHLIEAVAPVPESAPESDSDSDDDDDESDYLSRKPIGPVDPSKSTASGAGIGGGTACVPSTFVVVTKDSDGRKVPNGGALIRVKVCPGVGVGGTDQEGVVKDVGDGSYAVTYVVPKRGNYMVNIECNGSAIMGSPFPVFFSQGSSSTGLMGSAPASYSNLINQTMPNMPNYTGSVSGAFPGLLGMVPGIASGPSGGAILPGVGASLGEVCREYLNGRCVNSMCKLNHPPQNLLMTAIAATTSMGNMSQVPMAPSAAAMAAAQAIVAAQALQAHASQMQAQAQSNKGSLGSPEKGENGDSLKKFLQVSNLSPSLTTEQLRQLFSFCGTVVDCSITDSKHLAYIEYSNSEEATAALALNNTEVFGRPLNVEIAKSLPHKPSSNNSSSSLPLMMQQAVAMQQMQFQQAILMQQAVATQQAANRAATMKSATELAAARAAEISRKLRPDGVGNDEKEADQKSRSPSKSPARSRSKSKSPISYRRRRRSPSYSPPFRRPRSHRSRSPLRYHRRSTYEGRRRSYRDSRDISESRRYGRSDEHHSSSSRRSRSVSPKKRKSGQEDSELSRHRRNSSSRGDKKSSRAGSRSPRRRKEVKSTPRDDEENKLKRRTRSRSRSVEDSADMKDESRDEELKHHKKRSRSRSREDRSKTRDTSRNSDETKRKHRRRSRSRSLENDNDSDEKVDVAQDGDLNSRHSRRRSKSLDEDYDIKERRGRSRSRSLETKNRSSGKNKLDEDRNTGSRRRRSRSKSVEGKHSYNKETRSRDKKSKRRSGRRSRSPSSEGKQGRDMRSSPGYSDEKKSRHKRHSRSRSIEKKNSSREKRSKRHERLRSSSPGGDKRRGDRSLSPVSSEDHKIKKRHSGSKSVKEKPRSDYEKVDDGNANSDSSPLERNLEGLLLSLDSMSSQDVEKSKENPPSSSSVKIGDANDDEKFKVRLRRKGLFSSHRKIWILYVKGLMLQNREELHPKESSQK</sequence>
<evidence type="ECO:0000256" key="2">
    <source>
        <dbReference type="PROSITE-ProRule" id="PRU00176"/>
    </source>
</evidence>
<evidence type="ECO:0000256" key="3">
    <source>
        <dbReference type="PROSITE-ProRule" id="PRU00723"/>
    </source>
</evidence>
<dbReference type="CDD" id="cd00590">
    <property type="entry name" value="RRM_SF"/>
    <property type="match status" value="1"/>
</dbReference>
<feature type="repeat" description="Filamin" evidence="1">
    <location>
        <begin position="489"/>
        <end position="593"/>
    </location>
</feature>
<name>A0A8S2A1I0_ARAAE</name>
<feature type="compositionally biased region" description="Basic residues" evidence="5">
    <location>
        <begin position="1213"/>
        <end position="1226"/>
    </location>
</feature>
<dbReference type="InterPro" id="IPR000504">
    <property type="entry name" value="RRM_dom"/>
</dbReference>
<dbReference type="PANTHER" id="PTHR36037:SF1">
    <property type="entry name" value="RNA-DIRECTED DNA POLYMERASE (REVERSE TRANSCRIPTASE)-RELATED FAMILY PROTEIN"/>
    <property type="match status" value="1"/>
</dbReference>
<feature type="compositionally biased region" description="Basic and acidic residues" evidence="5">
    <location>
        <begin position="962"/>
        <end position="991"/>
    </location>
</feature>
<dbReference type="GO" id="GO:0008270">
    <property type="term" value="F:zinc ion binding"/>
    <property type="evidence" value="ECO:0007669"/>
    <property type="project" value="UniProtKB-KW"/>
</dbReference>
<protein>
    <recommendedName>
        <fullName evidence="10">RRM domain-containing protein</fullName>
    </recommendedName>
</protein>
<feature type="zinc finger region" description="C3H1-type" evidence="3">
    <location>
        <begin position="662"/>
        <end position="683"/>
    </location>
</feature>
<feature type="compositionally biased region" description="Basic and acidic residues" evidence="5">
    <location>
        <begin position="1091"/>
        <end position="1110"/>
    </location>
</feature>
<accession>A0A8S2A1I0</accession>
<gene>
    <name evidence="8" type="ORF">AARE701A_LOCUS8002</name>
</gene>
<feature type="compositionally biased region" description="Basic residues" evidence="5">
    <location>
        <begin position="992"/>
        <end position="1006"/>
    </location>
</feature>
<organism evidence="8 9">
    <name type="scientific">Arabidopsis arenosa</name>
    <name type="common">Sand rock-cress</name>
    <name type="synonym">Cardaminopsis arenosa</name>
    <dbReference type="NCBI Taxonomy" id="38785"/>
    <lineage>
        <taxon>Eukaryota</taxon>
        <taxon>Viridiplantae</taxon>
        <taxon>Streptophyta</taxon>
        <taxon>Embryophyta</taxon>
        <taxon>Tracheophyta</taxon>
        <taxon>Spermatophyta</taxon>
        <taxon>Magnoliopsida</taxon>
        <taxon>eudicotyledons</taxon>
        <taxon>Gunneridae</taxon>
        <taxon>Pentapetalae</taxon>
        <taxon>rosids</taxon>
        <taxon>malvids</taxon>
        <taxon>Brassicales</taxon>
        <taxon>Brassicaceae</taxon>
        <taxon>Camelineae</taxon>
        <taxon>Arabidopsis</taxon>
    </lineage>
</organism>
<dbReference type="InterPro" id="IPR013783">
    <property type="entry name" value="Ig-like_fold"/>
</dbReference>
<evidence type="ECO:0000256" key="5">
    <source>
        <dbReference type="SAM" id="MobiDB-lite"/>
    </source>
</evidence>
<feature type="compositionally biased region" description="Basic and acidic residues" evidence="5">
    <location>
        <begin position="1198"/>
        <end position="1212"/>
    </location>
</feature>
<feature type="compositionally biased region" description="Basic and acidic residues" evidence="5">
    <location>
        <begin position="892"/>
        <end position="911"/>
    </location>
</feature>
<feature type="compositionally biased region" description="Basic residues" evidence="5">
    <location>
        <begin position="919"/>
        <end position="937"/>
    </location>
</feature>
<evidence type="ECO:0000313" key="8">
    <source>
        <dbReference type="EMBL" id="CAE5969479.1"/>
    </source>
</evidence>
<feature type="compositionally biased region" description="Basic and acidic residues" evidence="5">
    <location>
        <begin position="1168"/>
        <end position="1188"/>
    </location>
</feature>
<feature type="domain" description="C3H1-type" evidence="7">
    <location>
        <begin position="662"/>
        <end position="683"/>
    </location>
</feature>
<dbReference type="PROSITE" id="PS50103">
    <property type="entry name" value="ZF_C3H1"/>
    <property type="match status" value="1"/>
</dbReference>
<feature type="domain" description="RRM" evidence="6">
    <location>
        <begin position="755"/>
        <end position="826"/>
    </location>
</feature>
<dbReference type="Pfam" id="PF00630">
    <property type="entry name" value="Filamin"/>
    <property type="match status" value="1"/>
</dbReference>
<dbReference type="PANTHER" id="PTHR36037">
    <property type="entry name" value="RNA-DIRECTED DNA POLYMERASE (REVERSE TRANSCRIPTASE)-RELATED FAMILY PROTEIN"/>
    <property type="match status" value="1"/>
</dbReference>
<dbReference type="PROSITE" id="PS50102">
    <property type="entry name" value="RRM"/>
    <property type="match status" value="1"/>
</dbReference>
<dbReference type="GO" id="GO:0003723">
    <property type="term" value="F:RNA binding"/>
    <property type="evidence" value="ECO:0007669"/>
    <property type="project" value="UniProtKB-UniRule"/>
</dbReference>
<evidence type="ECO:0000256" key="4">
    <source>
        <dbReference type="SAM" id="Coils"/>
    </source>
</evidence>
<dbReference type="SMART" id="SM00360">
    <property type="entry name" value="RRM"/>
    <property type="match status" value="1"/>
</dbReference>
<dbReference type="InterPro" id="IPR012677">
    <property type="entry name" value="Nucleotide-bd_a/b_plait_sf"/>
</dbReference>
<dbReference type="InterPro" id="IPR035979">
    <property type="entry name" value="RBD_domain_sf"/>
</dbReference>
<dbReference type="Gene3D" id="2.60.40.10">
    <property type="entry name" value="Immunoglobulins"/>
    <property type="match status" value="1"/>
</dbReference>
<evidence type="ECO:0008006" key="10">
    <source>
        <dbReference type="Google" id="ProtNLM"/>
    </source>
</evidence>
<feature type="region of interest" description="Disordered" evidence="5">
    <location>
        <begin position="461"/>
        <end position="503"/>
    </location>
</feature>
<dbReference type="SUPFAM" id="SSF81296">
    <property type="entry name" value="E set domains"/>
    <property type="match status" value="1"/>
</dbReference>
<dbReference type="InterPro" id="IPR001298">
    <property type="entry name" value="Filamin/ABP280_rpt"/>
</dbReference>
<dbReference type="PROSITE" id="PS50194">
    <property type="entry name" value="FILAMIN_REPEAT"/>
    <property type="match status" value="1"/>
</dbReference>
<keyword evidence="3" id="KW-0863">Zinc-finger</keyword>
<evidence type="ECO:0000259" key="7">
    <source>
        <dbReference type="PROSITE" id="PS50103"/>
    </source>
</evidence>
<feature type="region of interest" description="Disordered" evidence="5">
    <location>
        <begin position="731"/>
        <end position="750"/>
    </location>
</feature>
<keyword evidence="4" id="KW-0175">Coiled coil</keyword>
<evidence type="ECO:0000256" key="1">
    <source>
        <dbReference type="PROSITE-ProRule" id="PRU00087"/>
    </source>
</evidence>
<keyword evidence="9" id="KW-1185">Reference proteome</keyword>
<feature type="compositionally biased region" description="Basic residues" evidence="5">
    <location>
        <begin position="945"/>
        <end position="961"/>
    </location>
</feature>
<evidence type="ECO:0000313" key="9">
    <source>
        <dbReference type="Proteomes" id="UP000682877"/>
    </source>
</evidence>
<dbReference type="SUPFAM" id="SSF54928">
    <property type="entry name" value="RNA-binding domain, RBD"/>
    <property type="match status" value="1"/>
</dbReference>
<keyword evidence="3" id="KW-0862">Zinc</keyword>
<reference evidence="8" key="1">
    <citation type="submission" date="2021-01" db="EMBL/GenBank/DDBJ databases">
        <authorList>
            <person name="Bezrukov I."/>
        </authorList>
    </citation>
    <scope>NUCLEOTIDE SEQUENCE</scope>
</reference>
<dbReference type="Gene3D" id="3.30.70.330">
    <property type="match status" value="1"/>
</dbReference>
<feature type="compositionally biased region" description="Basic and acidic residues" evidence="5">
    <location>
        <begin position="1233"/>
        <end position="1249"/>
    </location>
</feature>
<dbReference type="InterPro" id="IPR017868">
    <property type="entry name" value="Filamin/ABP280_repeat-like"/>
</dbReference>
<feature type="compositionally biased region" description="Basic and acidic residues" evidence="5">
    <location>
        <begin position="1313"/>
        <end position="1327"/>
    </location>
</feature>
<feature type="compositionally biased region" description="Basic and acidic residues" evidence="5">
    <location>
        <begin position="1064"/>
        <end position="1082"/>
    </location>
</feature>
<dbReference type="SMART" id="SM00557">
    <property type="entry name" value="IG_FLMN"/>
    <property type="match status" value="1"/>
</dbReference>
<dbReference type="Proteomes" id="UP000682877">
    <property type="component" value="Chromosome 3"/>
</dbReference>
<feature type="compositionally biased region" description="Basic and acidic residues" evidence="5">
    <location>
        <begin position="1043"/>
        <end position="1054"/>
    </location>
</feature>
<feature type="region of interest" description="Disordered" evidence="5">
    <location>
        <begin position="892"/>
        <end position="1377"/>
    </location>
</feature>
<feature type="compositionally biased region" description="Low complexity" evidence="5">
    <location>
        <begin position="1335"/>
        <end position="1353"/>
    </location>
</feature>
<dbReference type="InterPro" id="IPR000571">
    <property type="entry name" value="Znf_CCCH"/>
</dbReference>
<feature type="compositionally biased region" description="Acidic residues" evidence="5">
    <location>
        <begin position="468"/>
        <end position="482"/>
    </location>
</feature>
<proteinExistence type="predicted"/>
<keyword evidence="2" id="KW-0694">RNA-binding</keyword>
<feature type="coiled-coil region" evidence="4">
    <location>
        <begin position="78"/>
        <end position="105"/>
    </location>
</feature>
<keyword evidence="3" id="KW-0479">Metal-binding</keyword>
<evidence type="ECO:0000259" key="6">
    <source>
        <dbReference type="PROSITE" id="PS50102"/>
    </source>
</evidence>
<feature type="compositionally biased region" description="Basic and acidic residues" evidence="5">
    <location>
        <begin position="1259"/>
        <end position="1269"/>
    </location>
</feature>
<dbReference type="Pfam" id="PF00076">
    <property type="entry name" value="RRM_1"/>
    <property type="match status" value="1"/>
</dbReference>
<dbReference type="EMBL" id="LR999453">
    <property type="protein sequence ID" value="CAE5969479.1"/>
    <property type="molecule type" value="Genomic_DNA"/>
</dbReference>
<dbReference type="InterPro" id="IPR014756">
    <property type="entry name" value="Ig_E-set"/>
</dbReference>